<dbReference type="PANTHER" id="PTHR33164:SF104">
    <property type="entry name" value="TRANSCRIPTIONAL REGULATORY PROTEIN"/>
    <property type="match status" value="1"/>
</dbReference>
<dbReference type="PRINTS" id="PR00598">
    <property type="entry name" value="HTHMARR"/>
</dbReference>
<keyword evidence="3" id="KW-0804">Transcription</keyword>
<keyword evidence="6" id="KW-1185">Reference proteome</keyword>
<evidence type="ECO:0000313" key="5">
    <source>
        <dbReference type="EMBL" id="TQM45855.1"/>
    </source>
</evidence>
<evidence type="ECO:0000256" key="1">
    <source>
        <dbReference type="ARBA" id="ARBA00023015"/>
    </source>
</evidence>
<accession>A0A543GIF4</accession>
<feature type="domain" description="HTH marR-type" evidence="4">
    <location>
        <begin position="27"/>
        <end position="162"/>
    </location>
</feature>
<dbReference type="RefSeq" id="WP_246121963.1">
    <property type="nucleotide sequence ID" value="NZ_VFPH01000001.1"/>
</dbReference>
<dbReference type="InterPro" id="IPR036388">
    <property type="entry name" value="WH-like_DNA-bd_sf"/>
</dbReference>
<dbReference type="GO" id="GO:0006950">
    <property type="term" value="P:response to stress"/>
    <property type="evidence" value="ECO:0007669"/>
    <property type="project" value="TreeGrafter"/>
</dbReference>
<dbReference type="Gene3D" id="1.10.10.10">
    <property type="entry name" value="Winged helix-like DNA-binding domain superfamily/Winged helix DNA-binding domain"/>
    <property type="match status" value="1"/>
</dbReference>
<evidence type="ECO:0000256" key="3">
    <source>
        <dbReference type="ARBA" id="ARBA00023163"/>
    </source>
</evidence>
<dbReference type="SUPFAM" id="SSF46785">
    <property type="entry name" value="Winged helix' DNA-binding domain"/>
    <property type="match status" value="1"/>
</dbReference>
<dbReference type="Proteomes" id="UP000319818">
    <property type="component" value="Unassembled WGS sequence"/>
</dbReference>
<keyword evidence="2 5" id="KW-0238">DNA-binding</keyword>
<dbReference type="GO" id="GO:0003677">
    <property type="term" value="F:DNA binding"/>
    <property type="evidence" value="ECO:0007669"/>
    <property type="project" value="UniProtKB-KW"/>
</dbReference>
<dbReference type="PROSITE" id="PS01117">
    <property type="entry name" value="HTH_MARR_1"/>
    <property type="match status" value="1"/>
</dbReference>
<dbReference type="PANTHER" id="PTHR33164">
    <property type="entry name" value="TRANSCRIPTIONAL REGULATOR, MARR FAMILY"/>
    <property type="match status" value="1"/>
</dbReference>
<protein>
    <submittedName>
        <fullName evidence="5">DNA-binding MarR family transcriptional regulator</fullName>
    </submittedName>
</protein>
<evidence type="ECO:0000256" key="2">
    <source>
        <dbReference type="ARBA" id="ARBA00023125"/>
    </source>
</evidence>
<dbReference type="SMART" id="SM00347">
    <property type="entry name" value="HTH_MARR"/>
    <property type="match status" value="1"/>
</dbReference>
<evidence type="ECO:0000313" key="6">
    <source>
        <dbReference type="Proteomes" id="UP000319818"/>
    </source>
</evidence>
<dbReference type="InterPro" id="IPR039422">
    <property type="entry name" value="MarR/SlyA-like"/>
</dbReference>
<dbReference type="GO" id="GO:0003700">
    <property type="term" value="F:DNA-binding transcription factor activity"/>
    <property type="evidence" value="ECO:0007669"/>
    <property type="project" value="InterPro"/>
</dbReference>
<proteinExistence type="predicted"/>
<dbReference type="EMBL" id="VFPH01000001">
    <property type="protein sequence ID" value="TQM45855.1"/>
    <property type="molecule type" value="Genomic_DNA"/>
</dbReference>
<sequence length="170" mass="19300">MLVEDAVDRILGQWRRERPEVADELWPMGLVGRIQRLDRVLERELKAFYAQRDLELWEADVLLTLRRAGEPYALTPGALLKASMITSGAMTNRIDRLEAKGLVRRSPGADDRRSVRVQLTPRAHELIDGFFTEHIANEARLFAGLSNGEREQLTTLLRTTLHALGDTDIT</sequence>
<dbReference type="InterPro" id="IPR023187">
    <property type="entry name" value="Tscrpt_reg_MarR-type_CS"/>
</dbReference>
<keyword evidence="1" id="KW-0805">Transcription regulation</keyword>
<dbReference type="InterPro" id="IPR036390">
    <property type="entry name" value="WH_DNA-bd_sf"/>
</dbReference>
<evidence type="ECO:0000259" key="4">
    <source>
        <dbReference type="PROSITE" id="PS50995"/>
    </source>
</evidence>
<comment type="caution">
    <text evidence="5">The sequence shown here is derived from an EMBL/GenBank/DDBJ whole genome shotgun (WGS) entry which is preliminary data.</text>
</comment>
<name>A0A543GIF4_9PSEU</name>
<dbReference type="Pfam" id="PF12802">
    <property type="entry name" value="MarR_2"/>
    <property type="match status" value="1"/>
</dbReference>
<dbReference type="PROSITE" id="PS50995">
    <property type="entry name" value="HTH_MARR_2"/>
    <property type="match status" value="1"/>
</dbReference>
<dbReference type="AlphaFoldDB" id="A0A543GIF4"/>
<reference evidence="5 6" key="1">
    <citation type="submission" date="2019-06" db="EMBL/GenBank/DDBJ databases">
        <title>Sequencing the genomes of 1000 actinobacteria strains.</title>
        <authorList>
            <person name="Klenk H.-P."/>
        </authorList>
    </citation>
    <scope>NUCLEOTIDE SEQUENCE [LARGE SCALE GENOMIC DNA]</scope>
    <source>
        <strain evidence="5 6">DSM 45511</strain>
    </source>
</reference>
<dbReference type="InterPro" id="IPR000835">
    <property type="entry name" value="HTH_MarR-typ"/>
</dbReference>
<organism evidence="5 6">
    <name type="scientific">Pseudonocardia cypriaca</name>
    <dbReference type="NCBI Taxonomy" id="882449"/>
    <lineage>
        <taxon>Bacteria</taxon>
        <taxon>Bacillati</taxon>
        <taxon>Actinomycetota</taxon>
        <taxon>Actinomycetes</taxon>
        <taxon>Pseudonocardiales</taxon>
        <taxon>Pseudonocardiaceae</taxon>
        <taxon>Pseudonocardia</taxon>
    </lineage>
</organism>
<gene>
    <name evidence="5" type="ORF">FB388_3255</name>
</gene>